<dbReference type="AlphaFoldDB" id="A0A512RER6"/>
<comment type="caution">
    <text evidence="2">The sequence shown here is derived from an EMBL/GenBank/DDBJ whole genome shotgun (WGS) entry which is preliminary data.</text>
</comment>
<dbReference type="RefSeq" id="WP_146857688.1">
    <property type="nucleotide sequence ID" value="NZ_BKAU01000001.1"/>
</dbReference>
<keyword evidence="1" id="KW-0812">Transmembrane</keyword>
<evidence type="ECO:0000313" key="2">
    <source>
        <dbReference type="EMBL" id="GEP94200.1"/>
    </source>
</evidence>
<organism evidence="2 3">
    <name type="scientific">Chitinophaga cymbidii</name>
    <dbReference type="NCBI Taxonomy" id="1096750"/>
    <lineage>
        <taxon>Bacteria</taxon>
        <taxon>Pseudomonadati</taxon>
        <taxon>Bacteroidota</taxon>
        <taxon>Chitinophagia</taxon>
        <taxon>Chitinophagales</taxon>
        <taxon>Chitinophagaceae</taxon>
        <taxon>Chitinophaga</taxon>
    </lineage>
</organism>
<gene>
    <name evidence="2" type="ORF">CCY01nite_04600</name>
</gene>
<name>A0A512RER6_9BACT</name>
<evidence type="ECO:0000313" key="3">
    <source>
        <dbReference type="Proteomes" id="UP000321436"/>
    </source>
</evidence>
<keyword evidence="1" id="KW-1133">Transmembrane helix</keyword>
<sequence>MTDRKLHIRQLMLERLTGIIPAEDDRYLQQLIDAEEEVRELWMEFQEEARESDARYFIERLDTKEELAVLTKRIPGQDYRLIEWLVAIGIVVALGTISYFFPAGSEQVKQATPPPDSLVLQKP</sequence>
<dbReference type="EMBL" id="BKAU01000001">
    <property type="protein sequence ID" value="GEP94200.1"/>
    <property type="molecule type" value="Genomic_DNA"/>
</dbReference>
<accession>A0A512RER6</accession>
<evidence type="ECO:0000256" key="1">
    <source>
        <dbReference type="SAM" id="Phobius"/>
    </source>
</evidence>
<dbReference type="Proteomes" id="UP000321436">
    <property type="component" value="Unassembled WGS sequence"/>
</dbReference>
<keyword evidence="1" id="KW-0472">Membrane</keyword>
<proteinExistence type="predicted"/>
<keyword evidence="3" id="KW-1185">Reference proteome</keyword>
<feature type="transmembrane region" description="Helical" evidence="1">
    <location>
        <begin position="81"/>
        <end position="101"/>
    </location>
</feature>
<protein>
    <submittedName>
        <fullName evidence="2">Uncharacterized protein</fullName>
    </submittedName>
</protein>
<reference evidence="2 3" key="1">
    <citation type="submission" date="2019-07" db="EMBL/GenBank/DDBJ databases">
        <title>Whole genome shotgun sequence of Chitinophaga cymbidii NBRC 109752.</title>
        <authorList>
            <person name="Hosoyama A."/>
            <person name="Uohara A."/>
            <person name="Ohji S."/>
            <person name="Ichikawa N."/>
        </authorList>
    </citation>
    <scope>NUCLEOTIDE SEQUENCE [LARGE SCALE GENOMIC DNA]</scope>
    <source>
        <strain evidence="2 3">NBRC 109752</strain>
    </source>
</reference>